<gene>
    <name evidence="1" type="ORF">COA96_08960</name>
</gene>
<reference evidence="2" key="1">
    <citation type="submission" date="2017-08" db="EMBL/GenBank/DDBJ databases">
        <title>A dynamic microbial community with high functional redundancy inhabits the cold, oxic subseafloor aquifer.</title>
        <authorList>
            <person name="Tully B.J."/>
            <person name="Wheat C.G."/>
            <person name="Glazer B.T."/>
            <person name="Huber J.A."/>
        </authorList>
    </citation>
    <scope>NUCLEOTIDE SEQUENCE [LARGE SCALE GENOMIC DNA]</scope>
</reference>
<comment type="caution">
    <text evidence="1">The sequence shown here is derived from an EMBL/GenBank/DDBJ whole genome shotgun (WGS) entry which is preliminary data.</text>
</comment>
<evidence type="ECO:0000313" key="2">
    <source>
        <dbReference type="Proteomes" id="UP000218327"/>
    </source>
</evidence>
<dbReference type="Pfam" id="PF13618">
    <property type="entry name" value="Gluconate_2-dh3"/>
    <property type="match status" value="1"/>
</dbReference>
<evidence type="ECO:0008006" key="3">
    <source>
        <dbReference type="Google" id="ProtNLM"/>
    </source>
</evidence>
<sequence>MNKHHLSRRAFLRSASDAARGSAIVLTLPMIITACSRANDARLSGESFQNLTEEEALAFDAIAARIIPTDETPGATEAGVIYFIDNILASGWDEQRLILQDGLRELQIAVGLSFGAAYFHELEAQQQDQLLTEIENTPFFSTIRYLTVAGMFSLPEYGGNRDSIGFDLIGFEDRHAWQPPYGFYDADYAERGE</sequence>
<name>A0A2A5AZC8_9GAMM</name>
<organism evidence="1 2">
    <name type="scientific">SAR86 cluster bacterium</name>
    <dbReference type="NCBI Taxonomy" id="2030880"/>
    <lineage>
        <taxon>Bacteria</taxon>
        <taxon>Pseudomonadati</taxon>
        <taxon>Pseudomonadota</taxon>
        <taxon>Gammaproteobacteria</taxon>
        <taxon>SAR86 cluster</taxon>
    </lineage>
</organism>
<dbReference type="InterPro" id="IPR006311">
    <property type="entry name" value="TAT_signal"/>
</dbReference>
<dbReference type="AlphaFoldDB" id="A0A2A5AZC8"/>
<proteinExistence type="predicted"/>
<dbReference type="Proteomes" id="UP000218327">
    <property type="component" value="Unassembled WGS sequence"/>
</dbReference>
<evidence type="ECO:0000313" key="1">
    <source>
        <dbReference type="EMBL" id="PCJ24643.1"/>
    </source>
</evidence>
<dbReference type="PROSITE" id="PS51257">
    <property type="entry name" value="PROKAR_LIPOPROTEIN"/>
    <property type="match status" value="1"/>
</dbReference>
<dbReference type="EMBL" id="NVVJ01000024">
    <property type="protein sequence ID" value="PCJ24643.1"/>
    <property type="molecule type" value="Genomic_DNA"/>
</dbReference>
<dbReference type="InterPro" id="IPR027056">
    <property type="entry name" value="Gluconate_2DH_su3"/>
</dbReference>
<dbReference type="PROSITE" id="PS51318">
    <property type="entry name" value="TAT"/>
    <property type="match status" value="1"/>
</dbReference>
<accession>A0A2A5AZC8</accession>
<protein>
    <recommendedName>
        <fullName evidence="3">Twin-arginine translocation pathway signal</fullName>
    </recommendedName>
</protein>